<dbReference type="AlphaFoldDB" id="A0A0R3WXK1"/>
<dbReference type="WBParaSite" id="TTAC_0000549101-mRNA-1">
    <property type="protein sequence ID" value="TTAC_0000549101-mRNA-1"/>
    <property type="gene ID" value="TTAC_0000549101"/>
</dbReference>
<proteinExistence type="predicted"/>
<evidence type="ECO:0000313" key="1">
    <source>
        <dbReference type="WBParaSite" id="TTAC_0000549101-mRNA-1"/>
    </source>
</evidence>
<organism evidence="1">
    <name type="scientific">Hydatigena taeniaeformis</name>
    <name type="common">Feline tapeworm</name>
    <name type="synonym">Taenia taeniaeformis</name>
    <dbReference type="NCBI Taxonomy" id="6205"/>
    <lineage>
        <taxon>Eukaryota</taxon>
        <taxon>Metazoa</taxon>
        <taxon>Spiralia</taxon>
        <taxon>Lophotrochozoa</taxon>
        <taxon>Platyhelminthes</taxon>
        <taxon>Cestoda</taxon>
        <taxon>Eucestoda</taxon>
        <taxon>Cyclophyllidea</taxon>
        <taxon>Taeniidae</taxon>
        <taxon>Hydatigera</taxon>
    </lineage>
</organism>
<protein>
    <submittedName>
        <fullName evidence="1">Vta1 domain-containing protein</fullName>
    </submittedName>
</protein>
<dbReference type="STRING" id="6205.A0A0R3WXK1"/>
<accession>A0A0R3WXK1</accession>
<sequence length="86" mass="9633">LDEELAKVFKATLLEVTSSKPSDVKDTKVWATALVVAYLRVHLSSRKEEWEMVVRKAVEWLEGSGVNAEAVIEKARVALEKLLPRA</sequence>
<reference evidence="1" key="1">
    <citation type="submission" date="2017-02" db="UniProtKB">
        <authorList>
            <consortium name="WormBaseParasite"/>
        </authorList>
    </citation>
    <scope>IDENTIFICATION</scope>
</reference>
<name>A0A0R3WXK1_HYDTA</name>